<dbReference type="Pfam" id="PF00932">
    <property type="entry name" value="LTD"/>
    <property type="match status" value="1"/>
</dbReference>
<feature type="signal peptide" evidence="2">
    <location>
        <begin position="1"/>
        <end position="20"/>
    </location>
</feature>
<dbReference type="AlphaFoldDB" id="A0A318TME9"/>
<dbReference type="SUPFAM" id="SSF56281">
    <property type="entry name" value="Metallo-hydrolase/oxidoreductase"/>
    <property type="match status" value="1"/>
</dbReference>
<dbReference type="Proteomes" id="UP000247416">
    <property type="component" value="Unassembled WGS sequence"/>
</dbReference>
<dbReference type="CDD" id="cd07731">
    <property type="entry name" value="ComA-like_MBL-fold"/>
    <property type="match status" value="1"/>
</dbReference>
<sequence length="433" mass="46898">MRKILVIVSCILFLVGCSSNTDSTSSNPATKNQNEQIEDEAADSTMVVNDLLRVHFIDVGQGDSILIESPNKHNMLIDAGTKGAGQEVVNYLSSLGIEKLDYVVATHPDADHIGGLIEVINTLKIDNFIDSGKVHTSATYEEVLSLIETNNIPFQVASINEDVLLDDKLQISVLSADHDAKDNNDASIVLKLVYDEISFLLTGDAGIELEEEMMAKFDMRATILKAGHHGSNTSSSLQFIEAVHPETTILSYGQDNSYGHPHYEVIQNLQQVGSKIYGTAEAGTIVVETDGEEYDVLADEWTGIGATSSIAPSSNGEGESDPNTNSNKDKKNIQTTGDIVIDNLDLEGEVVAIKNNGTEDVNLADWQLYSVEGNQMFTFPKLTLSSGQIIFVTSGPDAKDGDGYIKWTGRQVWLNSGDTAQLLNPKGEIVSEQ</sequence>
<dbReference type="GO" id="GO:0016787">
    <property type="term" value="F:hydrolase activity"/>
    <property type="evidence" value="ECO:0007669"/>
    <property type="project" value="UniProtKB-KW"/>
</dbReference>
<dbReference type="EMBL" id="QJTJ01000013">
    <property type="protein sequence ID" value="PYF06022.1"/>
    <property type="molecule type" value="Genomic_DNA"/>
</dbReference>
<evidence type="ECO:0000256" key="2">
    <source>
        <dbReference type="SAM" id="SignalP"/>
    </source>
</evidence>
<feature type="chain" id="PRO_5038840790" evidence="2">
    <location>
        <begin position="21"/>
        <end position="433"/>
    </location>
</feature>
<feature type="compositionally biased region" description="Polar residues" evidence="1">
    <location>
        <begin position="307"/>
        <end position="326"/>
    </location>
</feature>
<dbReference type="InterPro" id="IPR036415">
    <property type="entry name" value="Lamin_tail_dom_sf"/>
</dbReference>
<keyword evidence="2" id="KW-0732">Signal</keyword>
<comment type="caution">
    <text evidence="4">The sequence shown here is derived from an EMBL/GenBank/DDBJ whole genome shotgun (WGS) entry which is preliminary data.</text>
</comment>
<dbReference type="Gene3D" id="2.60.40.1260">
    <property type="entry name" value="Lamin Tail domain"/>
    <property type="match status" value="1"/>
</dbReference>
<dbReference type="RefSeq" id="WP_107933771.1">
    <property type="nucleotide sequence ID" value="NZ_PYWJ01000006.1"/>
</dbReference>
<dbReference type="SUPFAM" id="SSF74853">
    <property type="entry name" value="Lamin A/C globular tail domain"/>
    <property type="match status" value="1"/>
</dbReference>
<dbReference type="PANTHER" id="PTHR30619:SF7">
    <property type="entry name" value="BETA-LACTAMASE DOMAIN PROTEIN"/>
    <property type="match status" value="1"/>
</dbReference>
<dbReference type="InterPro" id="IPR035681">
    <property type="entry name" value="ComA-like_MBL"/>
</dbReference>
<organism evidence="4 5">
    <name type="scientific">Ureibacillus chungkukjangi</name>
    <dbReference type="NCBI Taxonomy" id="1202712"/>
    <lineage>
        <taxon>Bacteria</taxon>
        <taxon>Bacillati</taxon>
        <taxon>Bacillota</taxon>
        <taxon>Bacilli</taxon>
        <taxon>Bacillales</taxon>
        <taxon>Caryophanaceae</taxon>
        <taxon>Ureibacillus</taxon>
    </lineage>
</organism>
<evidence type="ECO:0000313" key="4">
    <source>
        <dbReference type="EMBL" id="PYF06022.1"/>
    </source>
</evidence>
<evidence type="ECO:0000259" key="3">
    <source>
        <dbReference type="PROSITE" id="PS51841"/>
    </source>
</evidence>
<dbReference type="PANTHER" id="PTHR30619">
    <property type="entry name" value="DNA INTERNALIZATION/COMPETENCE PROTEIN COMEC/REC2"/>
    <property type="match status" value="1"/>
</dbReference>
<dbReference type="PROSITE" id="PS51841">
    <property type="entry name" value="LTD"/>
    <property type="match status" value="1"/>
</dbReference>
<dbReference type="InterPro" id="IPR001322">
    <property type="entry name" value="Lamin_tail_dom"/>
</dbReference>
<dbReference type="InterPro" id="IPR052159">
    <property type="entry name" value="Competence_DNA_uptake"/>
</dbReference>
<protein>
    <submittedName>
        <fullName evidence="4">Beta-lactamase superfamily II metal-dependent hydrolase</fullName>
    </submittedName>
</protein>
<feature type="domain" description="LTD" evidence="3">
    <location>
        <begin position="327"/>
        <end position="433"/>
    </location>
</feature>
<keyword evidence="5" id="KW-1185">Reference proteome</keyword>
<keyword evidence="4" id="KW-0378">Hydrolase</keyword>
<gene>
    <name evidence="4" type="ORF">BJ095_11398</name>
</gene>
<name>A0A318TME9_9BACL</name>
<feature type="region of interest" description="Disordered" evidence="1">
    <location>
        <begin position="20"/>
        <end position="40"/>
    </location>
</feature>
<dbReference type="OrthoDB" id="9761531at2"/>
<proteinExistence type="predicted"/>
<dbReference type="Pfam" id="PF00753">
    <property type="entry name" value="Lactamase_B"/>
    <property type="match status" value="1"/>
</dbReference>
<accession>A0A318TME9</accession>
<evidence type="ECO:0000313" key="5">
    <source>
        <dbReference type="Proteomes" id="UP000247416"/>
    </source>
</evidence>
<dbReference type="InterPro" id="IPR001279">
    <property type="entry name" value="Metallo-B-lactamas"/>
</dbReference>
<dbReference type="Gene3D" id="3.60.15.10">
    <property type="entry name" value="Ribonuclease Z/Hydroxyacylglutathione hydrolase-like"/>
    <property type="match status" value="1"/>
</dbReference>
<evidence type="ECO:0000256" key="1">
    <source>
        <dbReference type="SAM" id="MobiDB-lite"/>
    </source>
</evidence>
<reference evidence="4 5" key="1">
    <citation type="submission" date="2018-06" db="EMBL/GenBank/DDBJ databases">
        <title>Genomic Encyclopedia of Archaeal and Bacterial Type Strains, Phase II (KMG-II): from individual species to whole genera.</title>
        <authorList>
            <person name="Goeker M."/>
        </authorList>
    </citation>
    <scope>NUCLEOTIDE SEQUENCE [LARGE SCALE GENOMIC DNA]</scope>
    <source>
        <strain evidence="4 5">KACC 16626</strain>
    </source>
</reference>
<feature type="region of interest" description="Disordered" evidence="1">
    <location>
        <begin position="307"/>
        <end position="332"/>
    </location>
</feature>
<dbReference type="PROSITE" id="PS51257">
    <property type="entry name" value="PROKAR_LIPOPROTEIN"/>
    <property type="match status" value="1"/>
</dbReference>
<dbReference type="SMART" id="SM00849">
    <property type="entry name" value="Lactamase_B"/>
    <property type="match status" value="1"/>
</dbReference>
<dbReference type="InterPro" id="IPR036866">
    <property type="entry name" value="RibonucZ/Hydroxyglut_hydro"/>
</dbReference>
<feature type="compositionally biased region" description="Polar residues" evidence="1">
    <location>
        <begin position="20"/>
        <end position="35"/>
    </location>
</feature>